<proteinExistence type="inferred from homology"/>
<dbReference type="Gene3D" id="3.40.50.1170">
    <property type="entry name" value="L-asparaginase, N-terminal domain"/>
    <property type="match status" value="1"/>
</dbReference>
<dbReference type="EMBL" id="FOCI01000006">
    <property type="protein sequence ID" value="SEM89423.1"/>
    <property type="molecule type" value="Genomic_DNA"/>
</dbReference>
<dbReference type="InterPro" id="IPR027474">
    <property type="entry name" value="L-asparaginase_N"/>
</dbReference>
<keyword evidence="7" id="KW-1185">Reference proteome</keyword>
<dbReference type="Pfam" id="PF00710">
    <property type="entry name" value="Asparaginase"/>
    <property type="match status" value="1"/>
</dbReference>
<dbReference type="CDD" id="cd08964">
    <property type="entry name" value="L-asparaginase_II"/>
    <property type="match status" value="1"/>
</dbReference>
<accession>A0A1H8C2X4</accession>
<evidence type="ECO:0000313" key="7">
    <source>
        <dbReference type="Proteomes" id="UP000199585"/>
    </source>
</evidence>
<dbReference type="InterPro" id="IPR040919">
    <property type="entry name" value="Asparaginase_C"/>
</dbReference>
<evidence type="ECO:0000256" key="2">
    <source>
        <dbReference type="ARBA" id="ARBA00022801"/>
    </source>
</evidence>
<reference evidence="6 7" key="1">
    <citation type="submission" date="2016-10" db="EMBL/GenBank/DDBJ databases">
        <authorList>
            <person name="de Groot N.N."/>
        </authorList>
    </citation>
    <scope>NUCLEOTIDE SEQUENCE [LARGE SCALE GENOMIC DNA]</scope>
    <source>
        <strain evidence="6 7">DSM 16213</strain>
    </source>
</reference>
<dbReference type="OrthoDB" id="9788068at2"/>
<dbReference type="RefSeq" id="WP_089900355.1">
    <property type="nucleotide sequence ID" value="NZ_FOCI01000006.1"/>
</dbReference>
<feature type="domain" description="Asparaginase/glutaminase C-terminal" evidence="5">
    <location>
        <begin position="213"/>
        <end position="327"/>
    </location>
</feature>
<dbReference type="InterPro" id="IPR027473">
    <property type="entry name" value="L-asparaginase_C"/>
</dbReference>
<dbReference type="Pfam" id="PF17763">
    <property type="entry name" value="Asparaginase_C"/>
    <property type="match status" value="1"/>
</dbReference>
<gene>
    <name evidence="6" type="ORF">SAMN04488003_10639</name>
</gene>
<sequence length="329" mass="33284">MPEPLPHIALILLGGTITMTRDDSGGIAPTLTAEALLQAVPGLSDAARVTPQSPFRIPGASLTLPHLAQVVQVATQAVADGASGVIVVQGTDTIEETAFVLDCLWHHPEPLIVTGAMRGPEAAGADGPANLLAAAIAAASPALRNAGVLVVLNDTVHAAATVAKSHTGSCAAFTSRHGGPVAEVWEGAVQVLSLPPRKARHLTLSPDADIPPVALFKPGLGEDARLLTALPGLGYAGVVVEGMGAGHTAAWLSDPLAALAAQMPVILCSRTGDGPVFRRTYGFTGSEIDLIGRGLIPAGRLPAIKARLLLQLLLAAGADRDAVAAAFGA</sequence>
<dbReference type="SUPFAM" id="SSF53774">
    <property type="entry name" value="Glutaminase/Asparaginase"/>
    <property type="match status" value="1"/>
</dbReference>
<dbReference type="InterPro" id="IPR037152">
    <property type="entry name" value="L-asparaginase_N_sf"/>
</dbReference>
<evidence type="ECO:0000259" key="4">
    <source>
        <dbReference type="Pfam" id="PF00710"/>
    </source>
</evidence>
<dbReference type="SMART" id="SM00870">
    <property type="entry name" value="Asparaginase"/>
    <property type="match status" value="1"/>
</dbReference>
<dbReference type="PROSITE" id="PS51732">
    <property type="entry name" value="ASN_GLN_ASE_3"/>
    <property type="match status" value="1"/>
</dbReference>
<dbReference type="STRING" id="245187.SAMN04488003_10639"/>
<evidence type="ECO:0000256" key="1">
    <source>
        <dbReference type="ARBA" id="ARBA00010518"/>
    </source>
</evidence>
<dbReference type="SFLD" id="SFLDS00057">
    <property type="entry name" value="Glutaminase/Asparaginase"/>
    <property type="match status" value="1"/>
</dbReference>
<dbReference type="PIRSF" id="PIRSF001220">
    <property type="entry name" value="L-ASNase_gatD"/>
    <property type="match status" value="1"/>
</dbReference>
<dbReference type="PANTHER" id="PTHR11707:SF28">
    <property type="entry name" value="60 KDA LYSOPHOSPHOLIPASE"/>
    <property type="match status" value="1"/>
</dbReference>
<name>A0A1H8C2X4_9RHOB</name>
<comment type="similarity">
    <text evidence="1">Belongs to the asparaginase 1 family.</text>
</comment>
<evidence type="ECO:0000259" key="5">
    <source>
        <dbReference type="Pfam" id="PF17763"/>
    </source>
</evidence>
<organism evidence="6 7">
    <name type="scientific">Loktanella fryxellensis</name>
    <dbReference type="NCBI Taxonomy" id="245187"/>
    <lineage>
        <taxon>Bacteria</taxon>
        <taxon>Pseudomonadati</taxon>
        <taxon>Pseudomonadota</taxon>
        <taxon>Alphaproteobacteria</taxon>
        <taxon>Rhodobacterales</taxon>
        <taxon>Roseobacteraceae</taxon>
        <taxon>Loktanella</taxon>
    </lineage>
</organism>
<dbReference type="PANTHER" id="PTHR11707">
    <property type="entry name" value="L-ASPARAGINASE"/>
    <property type="match status" value="1"/>
</dbReference>
<evidence type="ECO:0000313" key="6">
    <source>
        <dbReference type="EMBL" id="SEM89423.1"/>
    </source>
</evidence>
<dbReference type="GO" id="GO:0004067">
    <property type="term" value="F:asparaginase activity"/>
    <property type="evidence" value="ECO:0007669"/>
    <property type="project" value="UniProtKB-UniRule"/>
</dbReference>
<dbReference type="Proteomes" id="UP000199585">
    <property type="component" value="Unassembled WGS sequence"/>
</dbReference>
<protein>
    <submittedName>
        <fullName evidence="6">L-asparaginase</fullName>
    </submittedName>
</protein>
<dbReference type="PRINTS" id="PR00139">
    <property type="entry name" value="ASNGLNASE"/>
</dbReference>
<feature type="active site" description="O-isoaspartyl threonine intermediate" evidence="3">
    <location>
        <position position="16"/>
    </location>
</feature>
<keyword evidence="2" id="KW-0378">Hydrolase</keyword>
<dbReference type="InterPro" id="IPR006034">
    <property type="entry name" value="Asparaginase/glutaminase-like"/>
</dbReference>
<dbReference type="InterPro" id="IPR004550">
    <property type="entry name" value="AsnASE_II"/>
</dbReference>
<dbReference type="AlphaFoldDB" id="A0A1H8C2X4"/>
<dbReference type="PIRSF" id="PIRSF500176">
    <property type="entry name" value="L_ASNase"/>
    <property type="match status" value="1"/>
</dbReference>
<evidence type="ECO:0000256" key="3">
    <source>
        <dbReference type="PIRSR" id="PIRSR001220-1"/>
    </source>
</evidence>
<dbReference type="InterPro" id="IPR036152">
    <property type="entry name" value="Asp/glu_Ase-like_sf"/>
</dbReference>
<dbReference type="Gene3D" id="3.40.50.40">
    <property type="match status" value="1"/>
</dbReference>
<dbReference type="GO" id="GO:0006528">
    <property type="term" value="P:asparagine metabolic process"/>
    <property type="evidence" value="ECO:0007669"/>
    <property type="project" value="InterPro"/>
</dbReference>
<feature type="domain" description="L-asparaginase N-terminal" evidence="4">
    <location>
        <begin position="7"/>
        <end position="192"/>
    </location>
</feature>